<dbReference type="RefSeq" id="WP_241036205.1">
    <property type="nucleotide sequence ID" value="NZ_BAAAJF010000020.1"/>
</dbReference>
<comment type="similarity">
    <text evidence="2">Belongs to the ribose 5-phosphate isomerase family.</text>
</comment>
<comment type="caution">
    <text evidence="3">The sequence shown here is derived from an EMBL/GenBank/DDBJ whole genome shotgun (WGS) entry which is preliminary data.</text>
</comment>
<dbReference type="HAMAP" id="MF_00170">
    <property type="entry name" value="Rib_5P_isom_A"/>
    <property type="match status" value="1"/>
</dbReference>
<keyword evidence="4" id="KW-1185">Reference proteome</keyword>
<evidence type="ECO:0000256" key="1">
    <source>
        <dbReference type="ARBA" id="ARBA00023235"/>
    </source>
</evidence>
<comment type="subunit">
    <text evidence="2">Homodimer.</text>
</comment>
<proteinExistence type="inferred from homology"/>
<dbReference type="Gene3D" id="3.30.70.260">
    <property type="match status" value="1"/>
</dbReference>
<dbReference type="EC" id="5.3.1.6" evidence="2"/>
<dbReference type="GO" id="GO:0004751">
    <property type="term" value="F:ribose-5-phosphate isomerase activity"/>
    <property type="evidence" value="ECO:0007669"/>
    <property type="project" value="UniProtKB-EC"/>
</dbReference>
<gene>
    <name evidence="2 3" type="primary">rpiA</name>
    <name evidence="3" type="ORF">MMF94_10800</name>
</gene>
<dbReference type="Pfam" id="PF06026">
    <property type="entry name" value="Rib_5-P_isom_A"/>
    <property type="match status" value="1"/>
</dbReference>
<comment type="pathway">
    <text evidence="2">Carbohydrate degradation; pentose phosphate pathway; D-ribose 5-phosphate from D-ribulose 5-phosphate (non-oxidative stage): step 1/1.</text>
</comment>
<comment type="catalytic activity">
    <reaction evidence="2">
        <text>aldehydo-D-ribose 5-phosphate = D-ribulose 5-phosphate</text>
        <dbReference type="Rhea" id="RHEA:14657"/>
        <dbReference type="ChEBI" id="CHEBI:58121"/>
        <dbReference type="ChEBI" id="CHEBI:58273"/>
        <dbReference type="EC" id="5.3.1.6"/>
    </reaction>
</comment>
<evidence type="ECO:0000313" key="4">
    <source>
        <dbReference type="Proteomes" id="UP001299970"/>
    </source>
</evidence>
<feature type="active site" description="Proton acceptor" evidence="2">
    <location>
        <position position="113"/>
    </location>
</feature>
<dbReference type="EMBL" id="JAKXMK010000008">
    <property type="protein sequence ID" value="MCH6166172.1"/>
    <property type="molecule type" value="Genomic_DNA"/>
</dbReference>
<evidence type="ECO:0000256" key="2">
    <source>
        <dbReference type="HAMAP-Rule" id="MF_00170"/>
    </source>
</evidence>
<dbReference type="InterPro" id="IPR037171">
    <property type="entry name" value="NagB/RpiA_transferase-like"/>
</dbReference>
<dbReference type="CDD" id="cd01398">
    <property type="entry name" value="RPI_A"/>
    <property type="match status" value="1"/>
</dbReference>
<dbReference type="InterPro" id="IPR020672">
    <property type="entry name" value="Ribose5P_isomerase_typA_subgr"/>
</dbReference>
<protein>
    <recommendedName>
        <fullName evidence="2">Ribose-5-phosphate isomerase A</fullName>
        <ecNumber evidence="2">5.3.1.6</ecNumber>
    </recommendedName>
    <alternativeName>
        <fullName evidence="2">Phosphoriboisomerase A</fullName>
        <shortName evidence="2">PRI</shortName>
    </alternativeName>
</protein>
<dbReference type="Gene3D" id="3.40.50.1360">
    <property type="match status" value="1"/>
</dbReference>
<dbReference type="NCBIfam" id="TIGR00021">
    <property type="entry name" value="rpiA"/>
    <property type="match status" value="1"/>
</dbReference>
<dbReference type="Proteomes" id="UP001299970">
    <property type="component" value="Unassembled WGS sequence"/>
</dbReference>
<feature type="binding site" evidence="2">
    <location>
        <begin position="36"/>
        <end position="39"/>
    </location>
    <ligand>
        <name>substrate</name>
    </ligand>
</feature>
<dbReference type="SUPFAM" id="SSF100950">
    <property type="entry name" value="NagB/RpiA/CoA transferase-like"/>
    <property type="match status" value="1"/>
</dbReference>
<accession>A0ABS9TCE2</accession>
<comment type="function">
    <text evidence="2">Catalyzes the reversible conversion of ribose-5-phosphate to ribulose 5-phosphate.</text>
</comment>
<feature type="binding site" evidence="2">
    <location>
        <begin position="91"/>
        <end position="94"/>
    </location>
    <ligand>
        <name>substrate</name>
    </ligand>
</feature>
<dbReference type="PANTHER" id="PTHR11934:SF0">
    <property type="entry name" value="RIBOSE-5-PHOSPHATE ISOMERASE"/>
    <property type="match status" value="1"/>
</dbReference>
<sequence length="241" mass="25778">MTTVRPRTEQDRAKVAAGVHALDTQVRNGMLLGLGSGTTSHWFVRSLAERVQEGLDVVGVPTSTATRDLALELGIRLADLNDVPPLDLTIDGPDEIDGAGNMIKGGGACLLWEKVVARASHRMVTVLDDTKIVATLGRFPLPVEVVPFGWVSTRRHLARLFADAGLGQVRITNRMRDGELLVTDSGHYILDAHLDAIPDVPGLAAVLNHIPGVVEHGLFVGIADAMVVGHPDGSAEVRTFR</sequence>
<feature type="binding site" evidence="2">
    <location>
        <begin position="104"/>
        <end position="107"/>
    </location>
    <ligand>
        <name>substrate</name>
    </ligand>
</feature>
<feature type="binding site" evidence="2">
    <location>
        <position position="131"/>
    </location>
    <ligand>
        <name>substrate</name>
    </ligand>
</feature>
<keyword evidence="1 2" id="KW-0413">Isomerase</keyword>
<dbReference type="InterPro" id="IPR004788">
    <property type="entry name" value="Ribose5P_isomerase_type_A"/>
</dbReference>
<reference evidence="3 4" key="1">
    <citation type="submission" date="2022-03" db="EMBL/GenBank/DDBJ databases">
        <title>Pseudonocardia alaer sp. nov., a novel actinomycete isolated from reed forest soil.</title>
        <authorList>
            <person name="Wang L."/>
        </authorList>
    </citation>
    <scope>NUCLEOTIDE SEQUENCE [LARGE SCALE GENOMIC DNA]</scope>
    <source>
        <strain evidence="3 4">Y-16303</strain>
    </source>
</reference>
<name>A0ABS9TCE2_9PSEU</name>
<dbReference type="SUPFAM" id="SSF75445">
    <property type="entry name" value="D-ribose-5-phosphate isomerase (RpiA), lid domain"/>
    <property type="match status" value="1"/>
</dbReference>
<dbReference type="PANTHER" id="PTHR11934">
    <property type="entry name" value="RIBOSE-5-PHOSPHATE ISOMERASE"/>
    <property type="match status" value="1"/>
</dbReference>
<dbReference type="NCBIfam" id="NF001924">
    <property type="entry name" value="PRK00702.1"/>
    <property type="match status" value="1"/>
</dbReference>
<evidence type="ECO:0000313" key="3">
    <source>
        <dbReference type="EMBL" id="MCH6166172.1"/>
    </source>
</evidence>
<organism evidence="3 4">
    <name type="scientific">Pseudonocardia alaniniphila</name>
    <dbReference type="NCBI Taxonomy" id="75291"/>
    <lineage>
        <taxon>Bacteria</taxon>
        <taxon>Bacillati</taxon>
        <taxon>Actinomycetota</taxon>
        <taxon>Actinomycetes</taxon>
        <taxon>Pseudonocardiales</taxon>
        <taxon>Pseudonocardiaceae</taxon>
        <taxon>Pseudonocardia</taxon>
    </lineage>
</organism>